<sequence>MRVLKRSKSIGMLVATVAAAGLIPLAAGQADAAPAKAAEAASCPAAGTVTQGWHSGHDGVDIANGRGTAIYATGSGTVIASGPASGYGQWIRIKHDDGTITEYGHMYERLVFVNQRVSAGQHIARMGSEGVSSGNHLHLRTYASSSAGRGMNPVDYLSARGVSLPCTPGGGGGTPSPGNNFTTWGTSVRVRTEPQLNAPVVRTLTGPTAVFVQCQKRGDTVNAEGYSNNAWSFIPALGGYITNIYIDHPAAWLPGVDECR</sequence>
<evidence type="ECO:0000259" key="2">
    <source>
        <dbReference type="Pfam" id="PF01551"/>
    </source>
</evidence>
<feature type="domain" description="M23ase beta-sheet core" evidence="2">
    <location>
        <begin position="56"/>
        <end position="143"/>
    </location>
</feature>
<dbReference type="GO" id="GO:0004222">
    <property type="term" value="F:metalloendopeptidase activity"/>
    <property type="evidence" value="ECO:0007669"/>
    <property type="project" value="TreeGrafter"/>
</dbReference>
<comment type="caution">
    <text evidence="3">The sequence shown here is derived from an EMBL/GenBank/DDBJ whole genome shotgun (WGS) entry which is preliminary data.</text>
</comment>
<keyword evidence="1" id="KW-0732">Signal</keyword>
<keyword evidence="4" id="KW-1185">Reference proteome</keyword>
<evidence type="ECO:0000256" key="1">
    <source>
        <dbReference type="SAM" id="SignalP"/>
    </source>
</evidence>
<dbReference type="InterPro" id="IPR011055">
    <property type="entry name" value="Dup_hybrid_motif"/>
</dbReference>
<evidence type="ECO:0000313" key="3">
    <source>
        <dbReference type="EMBL" id="GGJ40516.1"/>
    </source>
</evidence>
<feature type="signal peptide" evidence="1">
    <location>
        <begin position="1"/>
        <end position="32"/>
    </location>
</feature>
<dbReference type="PANTHER" id="PTHR21666">
    <property type="entry name" value="PEPTIDASE-RELATED"/>
    <property type="match status" value="1"/>
</dbReference>
<dbReference type="InterPro" id="IPR016047">
    <property type="entry name" value="M23ase_b-sheet_dom"/>
</dbReference>
<dbReference type="CDD" id="cd12797">
    <property type="entry name" value="M23_peptidase"/>
    <property type="match status" value="1"/>
</dbReference>
<proteinExistence type="predicted"/>
<dbReference type="Pfam" id="PF01551">
    <property type="entry name" value="Peptidase_M23"/>
    <property type="match status" value="1"/>
</dbReference>
<evidence type="ECO:0000313" key="4">
    <source>
        <dbReference type="Proteomes" id="UP000625682"/>
    </source>
</evidence>
<protein>
    <recommendedName>
        <fullName evidence="2">M23ase beta-sheet core domain-containing protein</fullName>
    </recommendedName>
</protein>
<reference evidence="3" key="1">
    <citation type="journal article" date="2014" name="Int. J. Syst. Evol. Microbiol.">
        <title>Complete genome sequence of Corynebacterium casei LMG S-19264T (=DSM 44701T), isolated from a smear-ripened cheese.</title>
        <authorList>
            <consortium name="US DOE Joint Genome Institute (JGI-PGF)"/>
            <person name="Walter F."/>
            <person name="Albersmeier A."/>
            <person name="Kalinowski J."/>
            <person name="Ruckert C."/>
        </authorList>
    </citation>
    <scope>NUCLEOTIDE SEQUENCE</scope>
    <source>
        <strain evidence="3">CGMCC 4.7272</strain>
    </source>
</reference>
<reference evidence="3" key="2">
    <citation type="submission" date="2020-09" db="EMBL/GenBank/DDBJ databases">
        <authorList>
            <person name="Sun Q."/>
            <person name="Zhou Y."/>
        </authorList>
    </citation>
    <scope>NUCLEOTIDE SEQUENCE</scope>
    <source>
        <strain evidence="3">CGMCC 4.7272</strain>
    </source>
</reference>
<accession>A0A917NYB4</accession>
<dbReference type="PANTHER" id="PTHR21666:SF270">
    <property type="entry name" value="MUREIN HYDROLASE ACTIVATOR ENVC"/>
    <property type="match status" value="1"/>
</dbReference>
<dbReference type="RefSeq" id="WP_189148864.1">
    <property type="nucleotide sequence ID" value="NZ_BAABER010000012.1"/>
</dbReference>
<organism evidence="3 4">
    <name type="scientific">Streptomyces lacrimifluminis</name>
    <dbReference type="NCBI Taxonomy" id="1500077"/>
    <lineage>
        <taxon>Bacteria</taxon>
        <taxon>Bacillati</taxon>
        <taxon>Actinomycetota</taxon>
        <taxon>Actinomycetes</taxon>
        <taxon>Kitasatosporales</taxon>
        <taxon>Streptomycetaceae</taxon>
        <taxon>Streptomyces</taxon>
    </lineage>
</organism>
<dbReference type="Proteomes" id="UP000625682">
    <property type="component" value="Unassembled WGS sequence"/>
</dbReference>
<feature type="chain" id="PRO_5037296175" description="M23ase beta-sheet core domain-containing protein" evidence="1">
    <location>
        <begin position="33"/>
        <end position="260"/>
    </location>
</feature>
<dbReference type="Gene3D" id="2.70.70.10">
    <property type="entry name" value="Glucose Permease (Domain IIA)"/>
    <property type="match status" value="1"/>
</dbReference>
<dbReference type="InterPro" id="IPR050570">
    <property type="entry name" value="Cell_wall_metabolism_enzyme"/>
</dbReference>
<name>A0A917NYB4_9ACTN</name>
<dbReference type="AlphaFoldDB" id="A0A917NYB4"/>
<dbReference type="EMBL" id="BMMU01000013">
    <property type="protein sequence ID" value="GGJ40516.1"/>
    <property type="molecule type" value="Genomic_DNA"/>
</dbReference>
<dbReference type="SUPFAM" id="SSF51261">
    <property type="entry name" value="Duplicated hybrid motif"/>
    <property type="match status" value="1"/>
</dbReference>
<gene>
    <name evidence="3" type="ORF">GCM10012282_41550</name>
</gene>